<organism evidence="2 3">
    <name type="scientific">Portunus trituberculatus</name>
    <name type="common">Swimming crab</name>
    <name type="synonym">Neptunus trituberculatus</name>
    <dbReference type="NCBI Taxonomy" id="210409"/>
    <lineage>
        <taxon>Eukaryota</taxon>
        <taxon>Metazoa</taxon>
        <taxon>Ecdysozoa</taxon>
        <taxon>Arthropoda</taxon>
        <taxon>Crustacea</taxon>
        <taxon>Multicrustacea</taxon>
        <taxon>Malacostraca</taxon>
        <taxon>Eumalacostraca</taxon>
        <taxon>Eucarida</taxon>
        <taxon>Decapoda</taxon>
        <taxon>Pleocyemata</taxon>
        <taxon>Brachyura</taxon>
        <taxon>Eubrachyura</taxon>
        <taxon>Portunoidea</taxon>
        <taxon>Portunidae</taxon>
        <taxon>Portuninae</taxon>
        <taxon>Portunus</taxon>
    </lineage>
</organism>
<evidence type="ECO:0000313" key="2">
    <source>
        <dbReference type="EMBL" id="MPC46564.1"/>
    </source>
</evidence>
<comment type="caution">
    <text evidence="2">The sequence shown here is derived from an EMBL/GenBank/DDBJ whole genome shotgun (WGS) entry which is preliminary data.</text>
</comment>
<feature type="region of interest" description="Disordered" evidence="1">
    <location>
        <begin position="1"/>
        <end position="49"/>
    </location>
</feature>
<evidence type="ECO:0000256" key="1">
    <source>
        <dbReference type="SAM" id="MobiDB-lite"/>
    </source>
</evidence>
<protein>
    <submittedName>
        <fullName evidence="2">Uncharacterized protein</fullName>
    </submittedName>
</protein>
<gene>
    <name evidence="2" type="ORF">E2C01_040285</name>
</gene>
<accession>A0A5B7FQC9</accession>
<reference evidence="2 3" key="1">
    <citation type="submission" date="2019-05" db="EMBL/GenBank/DDBJ databases">
        <title>Another draft genome of Portunus trituberculatus and its Hox gene families provides insights of decapod evolution.</title>
        <authorList>
            <person name="Jeong J.-H."/>
            <person name="Song I."/>
            <person name="Kim S."/>
            <person name="Choi T."/>
            <person name="Kim D."/>
            <person name="Ryu S."/>
            <person name="Kim W."/>
        </authorList>
    </citation>
    <scope>NUCLEOTIDE SEQUENCE [LARGE SCALE GENOMIC DNA]</scope>
    <source>
        <tissue evidence="2">Muscle</tissue>
    </source>
</reference>
<feature type="compositionally biased region" description="Basic and acidic residues" evidence="1">
    <location>
        <begin position="1"/>
        <end position="13"/>
    </location>
</feature>
<proteinExistence type="predicted"/>
<name>A0A5B7FQC9_PORTR</name>
<sequence length="70" mass="7607">MACVDGKGREGTIREASVQQLSTRATTSRNKVSPDPGREEDAHPSPHSALYCHCASTNTTVVKTLLYRYG</sequence>
<feature type="compositionally biased region" description="Polar residues" evidence="1">
    <location>
        <begin position="17"/>
        <end position="31"/>
    </location>
</feature>
<evidence type="ECO:0000313" key="3">
    <source>
        <dbReference type="Proteomes" id="UP000324222"/>
    </source>
</evidence>
<keyword evidence="3" id="KW-1185">Reference proteome</keyword>
<dbReference type="Proteomes" id="UP000324222">
    <property type="component" value="Unassembled WGS sequence"/>
</dbReference>
<dbReference type="AlphaFoldDB" id="A0A5B7FQC9"/>
<dbReference type="EMBL" id="VSRR010007270">
    <property type="protein sequence ID" value="MPC46564.1"/>
    <property type="molecule type" value="Genomic_DNA"/>
</dbReference>